<evidence type="ECO:0000256" key="1">
    <source>
        <dbReference type="ARBA" id="ARBA00023015"/>
    </source>
</evidence>
<keyword evidence="2" id="KW-0238">DNA-binding</keyword>
<dbReference type="SUPFAM" id="SSF57701">
    <property type="entry name" value="Zn2/Cys6 DNA-binding domain"/>
    <property type="match status" value="1"/>
</dbReference>
<dbReference type="PROSITE" id="PS50048">
    <property type="entry name" value="ZN2_CY6_FUNGAL_2"/>
    <property type="match status" value="1"/>
</dbReference>
<keyword evidence="3" id="KW-0804">Transcription</keyword>
<dbReference type="InterPro" id="IPR036864">
    <property type="entry name" value="Zn2-C6_fun-type_DNA-bd_sf"/>
</dbReference>
<dbReference type="PANTHER" id="PTHR47784:SF5">
    <property type="entry name" value="STEROL UPTAKE CONTROL PROTEIN 2"/>
    <property type="match status" value="1"/>
</dbReference>
<dbReference type="PANTHER" id="PTHR47784">
    <property type="entry name" value="STEROL UPTAKE CONTROL PROTEIN 2"/>
    <property type="match status" value="1"/>
</dbReference>
<dbReference type="CDD" id="cd00067">
    <property type="entry name" value="GAL4"/>
    <property type="match status" value="1"/>
</dbReference>
<accession>A0AAD4KZ55</accession>
<dbReference type="GO" id="GO:0003677">
    <property type="term" value="F:DNA binding"/>
    <property type="evidence" value="ECO:0007669"/>
    <property type="project" value="UniProtKB-KW"/>
</dbReference>
<evidence type="ECO:0000256" key="2">
    <source>
        <dbReference type="ARBA" id="ARBA00023125"/>
    </source>
</evidence>
<dbReference type="PROSITE" id="PS00463">
    <property type="entry name" value="ZN2_CY6_FUNGAL_1"/>
    <property type="match status" value="1"/>
</dbReference>
<dbReference type="GeneID" id="70252404"/>
<dbReference type="Pfam" id="PF00172">
    <property type="entry name" value="Zn_clus"/>
    <property type="match status" value="1"/>
</dbReference>
<dbReference type="SMART" id="SM00066">
    <property type="entry name" value="GAL4"/>
    <property type="match status" value="1"/>
</dbReference>
<sequence>MPSRRFHSKSRHGCIACKKRKVKCDIERPVCSNCARRKEECVYHLGDDPASPHASRVPPAQAETVASNVNSSGSSALRVRRQENVPHLSHEADLSFLERFVSEVSRTLSGSPESQQTWALEIGRRPSFQPSASYLSHIIIAVSTLHISLTQRSLTAQERTWYLEKGLHHQNAALVLMQPVLGSLKNERSHIEALFGAVWLVFLFSVSLPRPSERKDWIVDQIVELSELAKGVIVIITAICDISIEDEEERSTKVMTGPLRAFFAHFLPWKHRSVSPSARRRSLPPSLQQILATIESDEASSSSSPAISPAKRELYYHAIDELAQTITALTFNFRHPAIVFMWLIGTHRGFMELVAQRDELALRIFRIYGIWATRVDWVWFVRNWGRSVVEGAEMALNQK</sequence>
<dbReference type="RefSeq" id="XP_046073650.1">
    <property type="nucleotide sequence ID" value="XM_046222117.1"/>
</dbReference>
<comment type="caution">
    <text evidence="6">The sequence shown here is derived from an EMBL/GenBank/DDBJ whole genome shotgun (WGS) entry which is preliminary data.</text>
</comment>
<protein>
    <recommendedName>
        <fullName evidence="5">Zn(2)-C6 fungal-type domain-containing protein</fullName>
    </recommendedName>
</protein>
<dbReference type="Gene3D" id="4.10.240.10">
    <property type="entry name" value="Zn(2)-C6 fungal-type DNA-binding domain"/>
    <property type="match status" value="1"/>
</dbReference>
<feature type="domain" description="Zn(2)-C6 fungal-type" evidence="5">
    <location>
        <begin position="13"/>
        <end position="43"/>
    </location>
</feature>
<gene>
    <name evidence="6" type="ORF">BGW36DRAFT_460960</name>
</gene>
<evidence type="ECO:0000313" key="7">
    <source>
        <dbReference type="Proteomes" id="UP001201262"/>
    </source>
</evidence>
<evidence type="ECO:0000256" key="4">
    <source>
        <dbReference type="ARBA" id="ARBA00023242"/>
    </source>
</evidence>
<dbReference type="Proteomes" id="UP001201262">
    <property type="component" value="Unassembled WGS sequence"/>
</dbReference>
<keyword evidence="1" id="KW-0805">Transcription regulation</keyword>
<name>A0AAD4KZ55_9EURO</name>
<organism evidence="6 7">
    <name type="scientific">Talaromyces proteolyticus</name>
    <dbReference type="NCBI Taxonomy" id="1131652"/>
    <lineage>
        <taxon>Eukaryota</taxon>
        <taxon>Fungi</taxon>
        <taxon>Dikarya</taxon>
        <taxon>Ascomycota</taxon>
        <taxon>Pezizomycotina</taxon>
        <taxon>Eurotiomycetes</taxon>
        <taxon>Eurotiomycetidae</taxon>
        <taxon>Eurotiales</taxon>
        <taxon>Trichocomaceae</taxon>
        <taxon>Talaromyces</taxon>
        <taxon>Talaromyces sect. Bacilispori</taxon>
    </lineage>
</organism>
<dbReference type="GO" id="GO:0008270">
    <property type="term" value="F:zinc ion binding"/>
    <property type="evidence" value="ECO:0007669"/>
    <property type="project" value="InterPro"/>
</dbReference>
<evidence type="ECO:0000259" key="5">
    <source>
        <dbReference type="PROSITE" id="PS50048"/>
    </source>
</evidence>
<dbReference type="EMBL" id="JAJTJA010000005">
    <property type="protein sequence ID" value="KAH8699186.1"/>
    <property type="molecule type" value="Genomic_DNA"/>
</dbReference>
<evidence type="ECO:0000313" key="6">
    <source>
        <dbReference type="EMBL" id="KAH8699186.1"/>
    </source>
</evidence>
<proteinExistence type="predicted"/>
<reference evidence="6" key="1">
    <citation type="submission" date="2021-12" db="EMBL/GenBank/DDBJ databases">
        <title>Convergent genome expansion in fungi linked to evolution of root-endophyte symbiosis.</title>
        <authorList>
            <consortium name="DOE Joint Genome Institute"/>
            <person name="Ke Y.-H."/>
            <person name="Bonito G."/>
            <person name="Liao H.-L."/>
            <person name="Looney B."/>
            <person name="Rojas-Flechas A."/>
            <person name="Nash J."/>
            <person name="Hameed K."/>
            <person name="Schadt C."/>
            <person name="Martin F."/>
            <person name="Crous P.W."/>
            <person name="Miettinen O."/>
            <person name="Magnuson J.K."/>
            <person name="Labbe J."/>
            <person name="Jacobson D."/>
            <person name="Doktycz M.J."/>
            <person name="Veneault-Fourrey C."/>
            <person name="Kuo A."/>
            <person name="Mondo S."/>
            <person name="Calhoun S."/>
            <person name="Riley R."/>
            <person name="Ohm R."/>
            <person name="LaButti K."/>
            <person name="Andreopoulos B."/>
            <person name="Pangilinan J."/>
            <person name="Nolan M."/>
            <person name="Tritt A."/>
            <person name="Clum A."/>
            <person name="Lipzen A."/>
            <person name="Daum C."/>
            <person name="Barry K."/>
            <person name="Grigoriev I.V."/>
            <person name="Vilgalys R."/>
        </authorList>
    </citation>
    <scope>NUCLEOTIDE SEQUENCE</scope>
    <source>
        <strain evidence="6">PMI_201</strain>
    </source>
</reference>
<dbReference type="GO" id="GO:0001228">
    <property type="term" value="F:DNA-binding transcription activator activity, RNA polymerase II-specific"/>
    <property type="evidence" value="ECO:0007669"/>
    <property type="project" value="TreeGrafter"/>
</dbReference>
<dbReference type="AlphaFoldDB" id="A0AAD4KZ55"/>
<dbReference type="InterPro" id="IPR053157">
    <property type="entry name" value="Sterol_Uptake_Regulator"/>
</dbReference>
<keyword evidence="7" id="KW-1185">Reference proteome</keyword>
<evidence type="ECO:0000256" key="3">
    <source>
        <dbReference type="ARBA" id="ARBA00023163"/>
    </source>
</evidence>
<dbReference type="InterPro" id="IPR001138">
    <property type="entry name" value="Zn2Cys6_DnaBD"/>
</dbReference>
<keyword evidence="4" id="KW-0539">Nucleus</keyword>